<name>A0ABQ3H3C0_9NEIS</name>
<evidence type="ECO:0000259" key="13">
    <source>
        <dbReference type="PROSITE" id="PS50929"/>
    </source>
</evidence>
<evidence type="ECO:0000256" key="5">
    <source>
        <dbReference type="ARBA" id="ARBA00022741"/>
    </source>
</evidence>
<dbReference type="InterPro" id="IPR036640">
    <property type="entry name" value="ABC1_TM_sf"/>
</dbReference>
<dbReference type="Pfam" id="PF00005">
    <property type="entry name" value="ABC_tran"/>
    <property type="match status" value="1"/>
</dbReference>
<dbReference type="InterPro" id="IPR003593">
    <property type="entry name" value="AAA+_ATPase"/>
</dbReference>
<organism evidence="14 15">
    <name type="scientific">Jeongeupia chitinilytica</name>
    <dbReference type="NCBI Taxonomy" id="1041641"/>
    <lineage>
        <taxon>Bacteria</taxon>
        <taxon>Pseudomonadati</taxon>
        <taxon>Pseudomonadota</taxon>
        <taxon>Betaproteobacteria</taxon>
        <taxon>Neisseriales</taxon>
        <taxon>Chitinibacteraceae</taxon>
        <taxon>Jeongeupia</taxon>
    </lineage>
</organism>
<accession>A0ABQ3H3C0</accession>
<keyword evidence="2" id="KW-0813">Transport</keyword>
<feature type="transmembrane region" description="Helical" evidence="11">
    <location>
        <begin position="54"/>
        <end position="76"/>
    </location>
</feature>
<dbReference type="Pfam" id="PF00664">
    <property type="entry name" value="ABC_membrane"/>
    <property type="match status" value="1"/>
</dbReference>
<evidence type="ECO:0000256" key="10">
    <source>
        <dbReference type="ARBA" id="ARBA00023136"/>
    </source>
</evidence>
<dbReference type="PROSITE" id="PS00211">
    <property type="entry name" value="ABC_TRANSPORTER_1"/>
    <property type="match status" value="1"/>
</dbReference>
<dbReference type="PROSITE" id="PS50893">
    <property type="entry name" value="ABC_TRANSPORTER_2"/>
    <property type="match status" value="1"/>
</dbReference>
<dbReference type="PANTHER" id="PTHR43394">
    <property type="entry name" value="ATP-DEPENDENT PERMEASE MDL1, MITOCHONDRIAL"/>
    <property type="match status" value="1"/>
</dbReference>
<dbReference type="Gene3D" id="1.20.1560.10">
    <property type="entry name" value="ABC transporter type 1, transmembrane domain"/>
    <property type="match status" value="1"/>
</dbReference>
<dbReference type="CDD" id="cd18552">
    <property type="entry name" value="ABC_6TM_MsbA_like"/>
    <property type="match status" value="1"/>
</dbReference>
<evidence type="ECO:0000256" key="4">
    <source>
        <dbReference type="ARBA" id="ARBA00022692"/>
    </source>
</evidence>
<keyword evidence="9" id="KW-0445">Lipid transport</keyword>
<feature type="domain" description="ABC transmembrane type-1" evidence="13">
    <location>
        <begin position="22"/>
        <end position="306"/>
    </location>
</feature>
<dbReference type="PROSITE" id="PS50929">
    <property type="entry name" value="ABC_TM1F"/>
    <property type="match status" value="1"/>
</dbReference>
<protein>
    <submittedName>
        <fullName evidence="14">Lipid A export ATP-binding/permease protein MsbA</fullName>
    </submittedName>
</protein>
<keyword evidence="6 14" id="KW-0067">ATP-binding</keyword>
<dbReference type="InterPro" id="IPR011527">
    <property type="entry name" value="ABC1_TM_dom"/>
</dbReference>
<keyword evidence="4 11" id="KW-0812">Transmembrane</keyword>
<gene>
    <name evidence="14" type="primary">msbA</name>
    <name evidence="14" type="ORF">GCM10007350_24710</name>
</gene>
<keyword evidence="3" id="KW-1003">Cell membrane</keyword>
<dbReference type="PANTHER" id="PTHR43394:SF1">
    <property type="entry name" value="ATP-BINDING CASSETTE SUB-FAMILY B MEMBER 10, MITOCHONDRIAL"/>
    <property type="match status" value="1"/>
</dbReference>
<sequence length="578" mass="63561">MNNRLLYTRLLGEIRPYWPVIAGSIVCMILAAGVDAGLAVLLKPLVDQNLQAHSLAHTAAWVLPAQIFGLAILRLVTNFGSDYASGWLSARVMHDLRQKMYEQYLKLPTRYYDQSSTGVMLSRITFDIGNVMNAGVQVLTVLVRDSFSIVAFLGVMLYHDWQLTLLCLILLPGVAASIRIVGKRQRKLSRSSQETMGEMTRILDESLSGHRVVKIFGGFPYERLRYFNINNRMRSIMVKQNATSGANSGLVMLLIGITLAIIIYFASLRAQTGALTAGAFVSFMVAMMAIQQPVKNLTKINEQFHKGMAAAESVFGVLDEMAEHDTGTRQIERARGELDIKALQFHYGDPDKPALSGIDLKVAPGETVALVGSSGSGKTTLANLLPRFYEPTGGEIDLDGVPVDQYKLADLRRQFAMVSQDVVLFNDTVTANIAYGDEHPDPARVQAAADAAFATEFVERMSDGFDTMLGENGVRLSGGQRQRLAIARAIYKDAPILILDEATSALDTESERKVQAALENLMKNRTTLVIAHRLSTIENADRIVVMRGGRIVEIGSHAQLIEKKGVYAQMHAVQFHEA</sequence>
<evidence type="ECO:0000313" key="15">
    <source>
        <dbReference type="Proteomes" id="UP000604737"/>
    </source>
</evidence>
<keyword evidence="5" id="KW-0547">Nucleotide-binding</keyword>
<feature type="transmembrane region" description="Helical" evidence="11">
    <location>
        <begin position="242"/>
        <end position="266"/>
    </location>
</feature>
<comment type="subcellular location">
    <subcellularLocation>
        <location evidence="1">Cell membrane</location>
        <topology evidence="1">Multi-pass membrane protein</topology>
    </subcellularLocation>
</comment>
<dbReference type="InterPro" id="IPR011917">
    <property type="entry name" value="ABC_transpr_lipidA"/>
</dbReference>
<dbReference type="InterPro" id="IPR027417">
    <property type="entry name" value="P-loop_NTPase"/>
</dbReference>
<dbReference type="SUPFAM" id="SSF52540">
    <property type="entry name" value="P-loop containing nucleoside triphosphate hydrolases"/>
    <property type="match status" value="1"/>
</dbReference>
<dbReference type="InterPro" id="IPR017871">
    <property type="entry name" value="ABC_transporter-like_CS"/>
</dbReference>
<evidence type="ECO:0000256" key="11">
    <source>
        <dbReference type="SAM" id="Phobius"/>
    </source>
</evidence>
<evidence type="ECO:0000256" key="2">
    <source>
        <dbReference type="ARBA" id="ARBA00022448"/>
    </source>
</evidence>
<keyword evidence="10 11" id="KW-0472">Membrane</keyword>
<dbReference type="Gene3D" id="3.40.50.300">
    <property type="entry name" value="P-loop containing nucleotide triphosphate hydrolases"/>
    <property type="match status" value="1"/>
</dbReference>
<keyword evidence="7" id="KW-1278">Translocase</keyword>
<evidence type="ECO:0000256" key="8">
    <source>
        <dbReference type="ARBA" id="ARBA00022989"/>
    </source>
</evidence>
<evidence type="ECO:0000256" key="6">
    <source>
        <dbReference type="ARBA" id="ARBA00022840"/>
    </source>
</evidence>
<evidence type="ECO:0000256" key="7">
    <source>
        <dbReference type="ARBA" id="ARBA00022967"/>
    </source>
</evidence>
<proteinExistence type="predicted"/>
<dbReference type="Proteomes" id="UP000604737">
    <property type="component" value="Unassembled WGS sequence"/>
</dbReference>
<dbReference type="GO" id="GO:0005524">
    <property type="term" value="F:ATP binding"/>
    <property type="evidence" value="ECO:0007669"/>
    <property type="project" value="UniProtKB-KW"/>
</dbReference>
<dbReference type="RefSeq" id="WP_189461191.1">
    <property type="nucleotide sequence ID" value="NZ_BMYO01000006.1"/>
</dbReference>
<evidence type="ECO:0000256" key="1">
    <source>
        <dbReference type="ARBA" id="ARBA00004651"/>
    </source>
</evidence>
<dbReference type="SMART" id="SM00382">
    <property type="entry name" value="AAA"/>
    <property type="match status" value="1"/>
</dbReference>
<dbReference type="InterPro" id="IPR039421">
    <property type="entry name" value="Type_1_exporter"/>
</dbReference>
<feature type="transmembrane region" description="Helical" evidence="11">
    <location>
        <begin position="161"/>
        <end position="182"/>
    </location>
</feature>
<feature type="domain" description="ABC transporter" evidence="12">
    <location>
        <begin position="338"/>
        <end position="573"/>
    </location>
</feature>
<dbReference type="InterPro" id="IPR003439">
    <property type="entry name" value="ABC_transporter-like_ATP-bd"/>
</dbReference>
<keyword evidence="8 11" id="KW-1133">Transmembrane helix</keyword>
<dbReference type="NCBIfam" id="TIGR02203">
    <property type="entry name" value="MsbA_lipidA"/>
    <property type="match status" value="1"/>
</dbReference>
<comment type="caution">
    <text evidence="14">The sequence shown here is derived from an EMBL/GenBank/DDBJ whole genome shotgun (WGS) entry which is preliminary data.</text>
</comment>
<evidence type="ECO:0000256" key="9">
    <source>
        <dbReference type="ARBA" id="ARBA00023055"/>
    </source>
</evidence>
<dbReference type="SUPFAM" id="SSF90123">
    <property type="entry name" value="ABC transporter transmembrane region"/>
    <property type="match status" value="1"/>
</dbReference>
<reference evidence="15" key="1">
    <citation type="journal article" date="2019" name="Int. J. Syst. Evol. Microbiol.">
        <title>The Global Catalogue of Microorganisms (GCM) 10K type strain sequencing project: providing services to taxonomists for standard genome sequencing and annotation.</title>
        <authorList>
            <consortium name="The Broad Institute Genomics Platform"/>
            <consortium name="The Broad Institute Genome Sequencing Center for Infectious Disease"/>
            <person name="Wu L."/>
            <person name="Ma J."/>
        </authorList>
    </citation>
    <scope>NUCLEOTIDE SEQUENCE [LARGE SCALE GENOMIC DNA]</scope>
    <source>
        <strain evidence="15">KCTC 23701</strain>
    </source>
</reference>
<evidence type="ECO:0000313" key="14">
    <source>
        <dbReference type="EMBL" id="GHD64863.1"/>
    </source>
</evidence>
<evidence type="ECO:0000256" key="3">
    <source>
        <dbReference type="ARBA" id="ARBA00022475"/>
    </source>
</evidence>
<evidence type="ECO:0000259" key="12">
    <source>
        <dbReference type="PROSITE" id="PS50893"/>
    </source>
</evidence>
<keyword evidence="15" id="KW-1185">Reference proteome</keyword>
<dbReference type="EMBL" id="BMYO01000006">
    <property type="protein sequence ID" value="GHD64863.1"/>
    <property type="molecule type" value="Genomic_DNA"/>
</dbReference>
<feature type="transmembrane region" description="Helical" evidence="11">
    <location>
        <begin position="20"/>
        <end position="42"/>
    </location>
</feature>